<protein>
    <submittedName>
        <fullName evidence="3">Uncharacterized protein family UPF0183</fullName>
    </submittedName>
</protein>
<comment type="similarity">
    <text evidence="1">Belongs to the PHAF1 family.</text>
</comment>
<accession>A0A4P6XW47</accession>
<dbReference type="Proteomes" id="UP000292447">
    <property type="component" value="Chromosome VII"/>
</dbReference>
<sequence length="467" mass="52834">MSSAELFPSESLNKTLVLGNLLYHTVARLRELRQRMEIAYSQEKYLDTPLLMSLPKLGVRLMFDAAGTQALRLIEVLNFDFLKLLYKGHYLNDIVYHTPSDEELVLGTGAILQLEHRKHVLPPNLKEIYNKIFGPTFPGELHAASRTYLLSYPGIAFRFEIRLDELRERISVLKDKNQILSKLTNWEAATDIPCVSLAIFEGEDYSSFITKLQQNSRKITQPASGSPDLTIERIKITLSTGTAELQLLTKRLRSSEVLEIGKSTQQDVLRLLGPPDSYFNKFDSRLLIHKHLRPGSMASPGTCSVYKFHNYFRHGIDFLYNLNPATGNGGVLEKIVIHNGGNIKSLGFMQWNKCNWTIQAAPGTESALVNSEMYFNEFGDEFLQEISSENSEPVLLNRGDSDNVDDYDLELVSSEEFKNGGTAVAELLESRVSKNVKTWGQLRLYGYQRCILEVNESNNCVSCVTIY</sequence>
<evidence type="ECO:0000256" key="1">
    <source>
        <dbReference type="ARBA" id="ARBA00024339"/>
    </source>
</evidence>
<dbReference type="InterPro" id="IPR039156">
    <property type="entry name" value="PHAF1/BROMI"/>
</dbReference>
<evidence type="ECO:0000313" key="3">
    <source>
        <dbReference type="EMBL" id="QBM91175.1"/>
    </source>
</evidence>
<evidence type="ECO:0000256" key="2">
    <source>
        <dbReference type="SAM" id="Coils"/>
    </source>
</evidence>
<gene>
    <name evidence="3" type="primary">MPUL0G02180</name>
    <name evidence="3" type="ORF">METSCH_G02180</name>
</gene>
<dbReference type="GO" id="GO:0005802">
    <property type="term" value="C:trans-Golgi network"/>
    <property type="evidence" value="ECO:0007669"/>
    <property type="project" value="TreeGrafter"/>
</dbReference>
<dbReference type="GO" id="GO:0043001">
    <property type="term" value="P:Golgi to plasma membrane protein transport"/>
    <property type="evidence" value="ECO:0007669"/>
    <property type="project" value="TreeGrafter"/>
</dbReference>
<evidence type="ECO:0000313" key="4">
    <source>
        <dbReference type="Proteomes" id="UP000292447"/>
    </source>
</evidence>
<name>A0A4P6XW47_9ASCO</name>
<proteinExistence type="inferred from homology"/>
<dbReference type="PANTHER" id="PTHR13465">
    <property type="entry name" value="UPF0183 PROTEIN"/>
    <property type="match status" value="1"/>
</dbReference>
<dbReference type="InterPro" id="IPR005373">
    <property type="entry name" value="PHAF1"/>
</dbReference>
<dbReference type="EMBL" id="CP034462">
    <property type="protein sequence ID" value="QBM91175.1"/>
    <property type="molecule type" value="Genomic_DNA"/>
</dbReference>
<feature type="coiled-coil region" evidence="2">
    <location>
        <begin position="156"/>
        <end position="183"/>
    </location>
</feature>
<keyword evidence="4" id="KW-1185">Reference proteome</keyword>
<organism evidence="3 4">
    <name type="scientific">Metschnikowia aff. pulcherrima</name>
    <dbReference type="NCBI Taxonomy" id="2163413"/>
    <lineage>
        <taxon>Eukaryota</taxon>
        <taxon>Fungi</taxon>
        <taxon>Dikarya</taxon>
        <taxon>Ascomycota</taxon>
        <taxon>Saccharomycotina</taxon>
        <taxon>Pichiomycetes</taxon>
        <taxon>Metschnikowiaceae</taxon>
        <taxon>Metschnikowia</taxon>
    </lineage>
</organism>
<reference evidence="4" key="1">
    <citation type="submission" date="2019-03" db="EMBL/GenBank/DDBJ databases">
        <title>Snf2 controls pulcherriminic acid biosynthesis and connects pigmentation and antifungal activity of the yeast Metschnikowia pulcherrima.</title>
        <authorList>
            <person name="Gore-Lloyd D."/>
            <person name="Sumann I."/>
            <person name="Brachmann A.O."/>
            <person name="Schneeberger K."/>
            <person name="Ortiz-Merino R.A."/>
            <person name="Moreno-Beltran M."/>
            <person name="Schlaefli M."/>
            <person name="Kirner P."/>
            <person name="Santos Kron A."/>
            <person name="Wolfe K.H."/>
            <person name="Piel J."/>
            <person name="Ahrens C.H."/>
            <person name="Henk D."/>
            <person name="Freimoser F.M."/>
        </authorList>
    </citation>
    <scope>NUCLEOTIDE SEQUENCE [LARGE SCALE GENOMIC DNA]</scope>
    <source>
        <strain evidence="4">APC 1.2</strain>
    </source>
</reference>
<keyword evidence="2" id="KW-0175">Coiled coil</keyword>
<dbReference type="Pfam" id="PF03676">
    <property type="entry name" value="PHAF1"/>
    <property type="match status" value="2"/>
</dbReference>
<dbReference type="PANTHER" id="PTHR13465:SF2">
    <property type="entry name" value="PHAGOSOME ASSEMBLY FACTOR 1"/>
    <property type="match status" value="1"/>
</dbReference>
<dbReference type="AlphaFoldDB" id="A0A4P6XW47"/>